<reference evidence="1 2" key="1">
    <citation type="submission" date="2023-02" db="EMBL/GenBank/DDBJ databases">
        <title>Mannheimia cairiniae sp. nov., a novel species of Mannheimia obtained from moscovy ducks (Cairina moschata) and reclassification of Mannheimia ovis as heterotypic synonym of Mannheimia pernigra.</title>
        <authorList>
            <person name="Christensen H."/>
        </authorList>
    </citation>
    <scope>NUCLEOTIDE SEQUENCE [LARGE SCALE GENOMIC DNA]</scope>
    <source>
        <strain evidence="1 2">AT1</strain>
    </source>
</reference>
<dbReference type="NCBIfam" id="NF033894">
    <property type="entry name" value="Eex_IncN"/>
    <property type="match status" value="1"/>
</dbReference>
<proteinExistence type="predicted"/>
<evidence type="ECO:0000313" key="1">
    <source>
        <dbReference type="EMBL" id="MDD0824891.1"/>
    </source>
</evidence>
<comment type="caution">
    <text evidence="1">The sequence shown here is derived from an EMBL/GenBank/DDBJ whole genome shotgun (WGS) entry which is preliminary data.</text>
</comment>
<keyword evidence="2" id="KW-1185">Reference proteome</keyword>
<evidence type="ECO:0000313" key="2">
    <source>
        <dbReference type="Proteomes" id="UP001221909"/>
    </source>
</evidence>
<gene>
    <name evidence="1" type="ORF">PTQ27_10515</name>
</gene>
<protein>
    <submittedName>
        <fullName evidence="1">EexN family lipoprotein</fullName>
    </submittedName>
</protein>
<dbReference type="RefSeq" id="WP_273748719.1">
    <property type="nucleotide sequence ID" value="NZ_JAQSJE010000009.1"/>
</dbReference>
<name>A0ABT5MTF1_9PAST</name>
<sequence>MKKIILLCFSFIFLSACNEKTHTVDEFMKDENLRNSFLAKCDNGELHNQDLNCLNSRKAEQNKTMLDSLTDDKL</sequence>
<organism evidence="1 2">
    <name type="scientific">Mannheimia cairinae</name>
    <dbReference type="NCBI Taxonomy" id="3025936"/>
    <lineage>
        <taxon>Bacteria</taxon>
        <taxon>Pseudomonadati</taxon>
        <taxon>Pseudomonadota</taxon>
        <taxon>Gammaproteobacteria</taxon>
        <taxon>Pasteurellales</taxon>
        <taxon>Pasteurellaceae</taxon>
        <taxon>Mannheimia</taxon>
    </lineage>
</organism>
<dbReference type="PROSITE" id="PS51257">
    <property type="entry name" value="PROKAR_LIPOPROTEIN"/>
    <property type="match status" value="1"/>
</dbReference>
<dbReference type="InterPro" id="IPR047937">
    <property type="entry name" value="Eex_IncN-like"/>
</dbReference>
<dbReference type="EMBL" id="JAQSJE010000009">
    <property type="protein sequence ID" value="MDD0824891.1"/>
    <property type="molecule type" value="Genomic_DNA"/>
</dbReference>
<keyword evidence="1" id="KW-0449">Lipoprotein</keyword>
<dbReference type="Proteomes" id="UP001221909">
    <property type="component" value="Unassembled WGS sequence"/>
</dbReference>
<accession>A0ABT5MTF1</accession>